<evidence type="ECO:0000256" key="4">
    <source>
        <dbReference type="ARBA" id="ARBA00023136"/>
    </source>
</evidence>
<keyword evidence="9" id="KW-1185">Reference proteome</keyword>
<dbReference type="eggNOG" id="COG2314">
    <property type="taxonomic scope" value="Bacteria"/>
</dbReference>
<dbReference type="InterPro" id="IPR050932">
    <property type="entry name" value="TM2D1-3-like"/>
</dbReference>
<dbReference type="PANTHER" id="PTHR21016:SF25">
    <property type="entry name" value="TM2 DOMAIN-CONTAINING PROTEIN DDB_G0277895-RELATED"/>
    <property type="match status" value="1"/>
</dbReference>
<proteinExistence type="predicted"/>
<name>X5DEX8_9BACT</name>
<keyword evidence="3 5" id="KW-1133">Transmembrane helix</keyword>
<reference evidence="8 10" key="2">
    <citation type="submission" date="2016-10" db="EMBL/GenBank/DDBJ databases">
        <authorList>
            <person name="de Groot N.N."/>
        </authorList>
    </citation>
    <scope>NUCLEOTIDE SEQUENCE [LARGE SCALE GENOMIC DNA]</scope>
    <source>
        <strain evidence="8 10">DSM 25947</strain>
    </source>
</reference>
<dbReference type="AlphaFoldDB" id="X5DEX8"/>
<evidence type="ECO:0000313" key="8">
    <source>
        <dbReference type="EMBL" id="SES83717.1"/>
    </source>
</evidence>
<evidence type="ECO:0000256" key="2">
    <source>
        <dbReference type="ARBA" id="ARBA00022692"/>
    </source>
</evidence>
<evidence type="ECO:0000313" key="7">
    <source>
        <dbReference type="EMBL" id="AHW59589.1"/>
    </source>
</evidence>
<dbReference type="OrthoDB" id="9816361at2"/>
<gene>
    <name evidence="7" type="ORF">FH5T_08295</name>
    <name evidence="8" type="ORF">SAMN05444285_102228</name>
</gene>
<evidence type="ECO:0000313" key="10">
    <source>
        <dbReference type="Proteomes" id="UP000181981"/>
    </source>
</evidence>
<sequence length="98" mass="11323">MNKSYLQSKIKSTGTAYLFWFFLGAHYAYLGKWGLQFLYWFTLGGLGIWALIDLFIMSSKVSKINAPIFEEIEKMEKREKDEDHARQMAMMAAVAGNK</sequence>
<feature type="transmembrane region" description="Helical" evidence="5">
    <location>
        <begin position="37"/>
        <end position="56"/>
    </location>
</feature>
<dbReference type="EMBL" id="CP007451">
    <property type="protein sequence ID" value="AHW59589.1"/>
    <property type="molecule type" value="Genomic_DNA"/>
</dbReference>
<evidence type="ECO:0000256" key="1">
    <source>
        <dbReference type="ARBA" id="ARBA00004141"/>
    </source>
</evidence>
<reference evidence="7 9" key="1">
    <citation type="submission" date="2014-03" db="EMBL/GenBank/DDBJ databases">
        <title>Complete genome sequence of a deeply braunched marine Bacteroidia bacterium Draconibacterium orientale type strain FH5T.</title>
        <authorList>
            <person name="Li X."/>
            <person name="Wang X."/>
            <person name="Xie Z."/>
            <person name="Du Z."/>
            <person name="Chen G."/>
        </authorList>
    </citation>
    <scope>NUCLEOTIDE SEQUENCE [LARGE SCALE GENOMIC DNA]</scope>
    <source>
        <strain evidence="7 9">FH5</strain>
    </source>
</reference>
<dbReference type="EMBL" id="FOHT01000002">
    <property type="protein sequence ID" value="SES83717.1"/>
    <property type="molecule type" value="Genomic_DNA"/>
</dbReference>
<evidence type="ECO:0000256" key="3">
    <source>
        <dbReference type="ARBA" id="ARBA00022989"/>
    </source>
</evidence>
<dbReference type="Proteomes" id="UP000023772">
    <property type="component" value="Chromosome"/>
</dbReference>
<keyword evidence="4 5" id="KW-0472">Membrane</keyword>
<dbReference type="InterPro" id="IPR007829">
    <property type="entry name" value="TM2"/>
</dbReference>
<accession>X5DEX8</accession>
<protein>
    <submittedName>
        <fullName evidence="8">TM2 domain-containing protein</fullName>
    </submittedName>
</protein>
<dbReference type="GO" id="GO:0016020">
    <property type="term" value="C:membrane"/>
    <property type="evidence" value="ECO:0007669"/>
    <property type="project" value="UniProtKB-SubCell"/>
</dbReference>
<evidence type="ECO:0000313" key="9">
    <source>
        <dbReference type="Proteomes" id="UP000023772"/>
    </source>
</evidence>
<organism evidence="8 10">
    <name type="scientific">Draconibacterium orientale</name>
    <dbReference type="NCBI Taxonomy" id="1168034"/>
    <lineage>
        <taxon>Bacteria</taxon>
        <taxon>Pseudomonadati</taxon>
        <taxon>Bacteroidota</taxon>
        <taxon>Bacteroidia</taxon>
        <taxon>Marinilabiliales</taxon>
        <taxon>Prolixibacteraceae</taxon>
        <taxon>Draconibacterium</taxon>
    </lineage>
</organism>
<dbReference type="PANTHER" id="PTHR21016">
    <property type="entry name" value="BETA-AMYLOID BINDING PROTEIN-RELATED"/>
    <property type="match status" value="1"/>
</dbReference>
<comment type="subcellular location">
    <subcellularLocation>
        <location evidence="1">Membrane</location>
        <topology evidence="1">Multi-pass membrane protein</topology>
    </subcellularLocation>
</comment>
<dbReference type="STRING" id="1168034.FH5T_08295"/>
<feature type="transmembrane region" description="Helical" evidence="5">
    <location>
        <begin position="12"/>
        <end position="31"/>
    </location>
</feature>
<dbReference type="Pfam" id="PF05154">
    <property type="entry name" value="TM2"/>
    <property type="match status" value="1"/>
</dbReference>
<feature type="domain" description="TM2" evidence="6">
    <location>
        <begin position="11"/>
        <end position="55"/>
    </location>
</feature>
<dbReference type="KEGG" id="dori:FH5T_08295"/>
<dbReference type="HOGENOM" id="CLU_182118_0_0_10"/>
<dbReference type="Proteomes" id="UP000181981">
    <property type="component" value="Unassembled WGS sequence"/>
</dbReference>
<evidence type="ECO:0000256" key="5">
    <source>
        <dbReference type="SAM" id="Phobius"/>
    </source>
</evidence>
<keyword evidence="2 5" id="KW-0812">Transmembrane</keyword>
<dbReference type="RefSeq" id="WP_038557442.1">
    <property type="nucleotide sequence ID" value="NZ_FOHT01000002.1"/>
</dbReference>
<evidence type="ECO:0000259" key="6">
    <source>
        <dbReference type="Pfam" id="PF05154"/>
    </source>
</evidence>